<dbReference type="Pfam" id="PF07687">
    <property type="entry name" value="M20_dimer"/>
    <property type="match status" value="1"/>
</dbReference>
<feature type="binding site" evidence="15">
    <location>
        <position position="99"/>
    </location>
    <ligand>
        <name>Zn(2+)</name>
        <dbReference type="ChEBI" id="CHEBI:29105"/>
        <label>2</label>
    </ligand>
</feature>
<dbReference type="AlphaFoldDB" id="A0A6V7F1Q7"/>
<evidence type="ECO:0000256" key="6">
    <source>
        <dbReference type="ARBA" id="ARBA00022605"/>
    </source>
</evidence>
<evidence type="ECO:0000256" key="3">
    <source>
        <dbReference type="ARBA" id="ARBA00011738"/>
    </source>
</evidence>
<dbReference type="InterPro" id="IPR050072">
    <property type="entry name" value="Peptidase_M20A"/>
</dbReference>
<comment type="pathway">
    <text evidence="1 15">Amino-acid biosynthesis; L-lysine biosynthesis via DAP pathway; LL-2,6-diaminopimelate from (S)-tetrahydrodipicolinate (succinylase route): step 3/3.</text>
</comment>
<evidence type="ECO:0000256" key="1">
    <source>
        <dbReference type="ARBA" id="ARBA00005130"/>
    </source>
</evidence>
<evidence type="ECO:0000256" key="10">
    <source>
        <dbReference type="ARBA" id="ARBA00022915"/>
    </source>
</evidence>
<feature type="active site" evidence="15">
    <location>
        <position position="68"/>
    </location>
</feature>
<evidence type="ECO:0000313" key="17">
    <source>
        <dbReference type="EMBL" id="CAD0357410.1"/>
    </source>
</evidence>
<dbReference type="PANTHER" id="PTHR43808:SF31">
    <property type="entry name" value="N-ACETYL-L-CITRULLINE DEACETYLASE"/>
    <property type="match status" value="1"/>
</dbReference>
<dbReference type="FunFam" id="3.40.630.10:FF:000005">
    <property type="entry name" value="Succinyl-diaminopimelate desuccinylase"/>
    <property type="match status" value="1"/>
</dbReference>
<dbReference type="EC" id="3.5.1.18" evidence="4 15"/>
<comment type="catalytic activity">
    <reaction evidence="14 15">
        <text>N-succinyl-(2S,6S)-2,6-diaminopimelate + H2O = (2S,6S)-2,6-diaminopimelate + succinate</text>
        <dbReference type="Rhea" id="RHEA:22608"/>
        <dbReference type="ChEBI" id="CHEBI:15377"/>
        <dbReference type="ChEBI" id="CHEBI:30031"/>
        <dbReference type="ChEBI" id="CHEBI:57609"/>
        <dbReference type="ChEBI" id="CHEBI:58087"/>
        <dbReference type="EC" id="3.5.1.18"/>
    </reaction>
</comment>
<protein>
    <recommendedName>
        <fullName evidence="5 15">Succinyl-diaminopimelate desuccinylase</fullName>
        <shortName evidence="15">SDAP desuccinylase</shortName>
        <ecNumber evidence="4 15">3.5.1.18</ecNumber>
    </recommendedName>
    <alternativeName>
        <fullName evidence="13 15">N-succinyl-LL-2,6-diaminoheptanedioate amidohydrolase</fullName>
    </alternativeName>
</protein>
<feature type="binding site" evidence="15">
    <location>
        <position position="162"/>
    </location>
    <ligand>
        <name>Zn(2+)</name>
        <dbReference type="ChEBI" id="CHEBI:29105"/>
        <label>1</label>
    </ligand>
</feature>
<evidence type="ECO:0000256" key="14">
    <source>
        <dbReference type="ARBA" id="ARBA00051301"/>
    </source>
</evidence>
<accession>A0A6V7F1Q7</accession>
<keyword evidence="6 15" id="KW-0028">Amino-acid biosynthesis</keyword>
<evidence type="ECO:0000256" key="2">
    <source>
        <dbReference type="ARBA" id="ARBA00006746"/>
    </source>
</evidence>
<proteinExistence type="inferred from homology"/>
<dbReference type="CDD" id="cd03891">
    <property type="entry name" value="M20_DapE_proteobac"/>
    <property type="match status" value="1"/>
</dbReference>
<dbReference type="HAMAP" id="MF_01690">
    <property type="entry name" value="DapE"/>
    <property type="match status" value="1"/>
</dbReference>
<dbReference type="EMBL" id="CAJDKC010000004">
    <property type="protein sequence ID" value="CAD0357404.1"/>
    <property type="molecule type" value="Genomic_DNA"/>
</dbReference>
<sequence>MSDIVDLTCELISRPSVTPDDAGCQELIAQRLARAGFAVEHLRLGAVDNLWATHGSGAPVLVLLGHTDVVPPGPREAWTSDPFDPQIRDGVLYGRGAADMKSGVAAFVVAAEQFVAAHPQHTGTLALLLTSDEEGDAINGVRRVAELFRERGQAIDWCITGEPSSTERLGDLLRVGRRGSLSGTLTVKGVQGHVAYPHKARNPIHLAAPALAELVARQWDDGFESFPPTSLQISNIHAGTGANNVIPGELQVAFNLRYTPHWDAPRLEAEIAAVLDRHALEYSLRWHRSGEPFYTPEGCLRSVAREVLGQFAGAPPEESTGGGTSDARFIAPLGAQCIEVGPVNASIHQVDEHVRVADLEALPALYRTLIERLLV</sequence>
<dbReference type="InterPro" id="IPR005941">
    <property type="entry name" value="DapE_proteobac"/>
</dbReference>
<dbReference type="GO" id="GO:0006526">
    <property type="term" value="P:L-arginine biosynthetic process"/>
    <property type="evidence" value="ECO:0007669"/>
    <property type="project" value="TreeGrafter"/>
</dbReference>
<evidence type="ECO:0000256" key="9">
    <source>
        <dbReference type="ARBA" id="ARBA00022833"/>
    </source>
</evidence>
<dbReference type="RefSeq" id="WP_023903452.1">
    <property type="nucleotide sequence ID" value="NZ_CAJDKC010000004.1"/>
</dbReference>
<evidence type="ECO:0000256" key="15">
    <source>
        <dbReference type="HAMAP-Rule" id="MF_01690"/>
    </source>
</evidence>
<feature type="binding site" evidence="15">
    <location>
        <position position="134"/>
    </location>
    <ligand>
        <name>Zn(2+)</name>
        <dbReference type="ChEBI" id="CHEBI:29105"/>
        <label>2</label>
    </ligand>
</feature>
<dbReference type="GO" id="GO:0009014">
    <property type="term" value="F:succinyl-diaminopimelate desuccinylase activity"/>
    <property type="evidence" value="ECO:0007669"/>
    <property type="project" value="UniProtKB-UniRule"/>
</dbReference>
<feature type="binding site" evidence="15">
    <location>
        <position position="99"/>
    </location>
    <ligand>
        <name>Zn(2+)</name>
        <dbReference type="ChEBI" id="CHEBI:29105"/>
        <label>1</label>
    </ligand>
</feature>
<evidence type="ECO:0000256" key="8">
    <source>
        <dbReference type="ARBA" id="ARBA00022801"/>
    </source>
</evidence>
<keyword evidence="9 15" id="KW-0862">Zinc</keyword>
<dbReference type="GO" id="GO:0008270">
    <property type="term" value="F:zinc ion binding"/>
    <property type="evidence" value="ECO:0007669"/>
    <property type="project" value="UniProtKB-UniRule"/>
</dbReference>
<gene>
    <name evidence="15 17" type="primary">dapE</name>
    <name evidence="17" type="ORF">CFBP7900_29350</name>
</gene>
<dbReference type="GO" id="GO:0019877">
    <property type="term" value="P:diaminopimelate biosynthetic process"/>
    <property type="evidence" value="ECO:0007669"/>
    <property type="project" value="UniProtKB-UniRule"/>
</dbReference>
<evidence type="ECO:0000256" key="5">
    <source>
        <dbReference type="ARBA" id="ARBA00022391"/>
    </source>
</evidence>
<dbReference type="NCBIfam" id="NF009557">
    <property type="entry name" value="PRK13009.1"/>
    <property type="match status" value="1"/>
</dbReference>
<dbReference type="Gene3D" id="3.40.630.10">
    <property type="entry name" value="Zn peptidases"/>
    <property type="match status" value="2"/>
</dbReference>
<evidence type="ECO:0000313" key="18">
    <source>
        <dbReference type="Proteomes" id="UP000587508"/>
    </source>
</evidence>
<keyword evidence="8 15" id="KW-0378">Hydrolase</keyword>
<comment type="caution">
    <text evidence="17">The sequence shown here is derived from an EMBL/GenBank/DDBJ whole genome shotgun (WGS) entry which is preliminary data.</text>
</comment>
<keyword evidence="10 15" id="KW-0220">Diaminopimelate biosynthesis</keyword>
<evidence type="ECO:0000256" key="4">
    <source>
        <dbReference type="ARBA" id="ARBA00011921"/>
    </source>
</evidence>
<feature type="binding site" evidence="15">
    <location>
        <position position="348"/>
    </location>
    <ligand>
        <name>Zn(2+)</name>
        <dbReference type="ChEBI" id="CHEBI:29105"/>
        <label>2</label>
    </ligand>
</feature>
<feature type="binding site" evidence="15">
    <location>
        <position position="66"/>
    </location>
    <ligand>
        <name>Zn(2+)</name>
        <dbReference type="ChEBI" id="CHEBI:29105"/>
        <label>1</label>
    </ligand>
</feature>
<dbReference type="PANTHER" id="PTHR43808">
    <property type="entry name" value="ACETYLORNITHINE DEACETYLASE"/>
    <property type="match status" value="1"/>
</dbReference>
<dbReference type="InterPro" id="IPR036264">
    <property type="entry name" value="Bact_exopeptidase_dim_dom"/>
</dbReference>
<comment type="cofactor">
    <cofactor evidence="15">
        <name>Zn(2+)</name>
        <dbReference type="ChEBI" id="CHEBI:29105"/>
    </cofactor>
    <cofactor evidence="15">
        <name>Co(2+)</name>
        <dbReference type="ChEBI" id="CHEBI:48828"/>
    </cofactor>
    <text evidence="15">Binds 2 Zn(2+) or Co(2+) ions per subunit.</text>
</comment>
<dbReference type="InterPro" id="IPR001261">
    <property type="entry name" value="ArgE/DapE_CS"/>
</dbReference>
<evidence type="ECO:0000256" key="12">
    <source>
        <dbReference type="ARBA" id="ARBA00023285"/>
    </source>
</evidence>
<dbReference type="GO" id="GO:0050897">
    <property type="term" value="F:cobalt ion binding"/>
    <property type="evidence" value="ECO:0007669"/>
    <property type="project" value="UniProtKB-UniRule"/>
</dbReference>
<evidence type="ECO:0000256" key="13">
    <source>
        <dbReference type="ARBA" id="ARBA00031891"/>
    </source>
</evidence>
<evidence type="ECO:0000259" key="16">
    <source>
        <dbReference type="Pfam" id="PF07687"/>
    </source>
</evidence>
<dbReference type="InterPro" id="IPR002933">
    <property type="entry name" value="Peptidase_M20"/>
</dbReference>
<dbReference type="UniPathway" id="UPA00034">
    <property type="reaction ID" value="UER00021"/>
</dbReference>
<comment type="similarity">
    <text evidence="2 15">Belongs to the peptidase M20A family. DapE subfamily.</text>
</comment>
<comment type="function">
    <text evidence="15">Catalyzes the hydrolysis of N-succinyl-L,L-diaminopimelic acid (SDAP), forming succinate and LL-2,6-diaminopimelate (DAP), an intermediate involved in the bacterial biosynthesis of lysine and meso-diaminopimelic acid, an essential component of bacterial cell walls.</text>
</comment>
<dbReference type="Proteomes" id="UP000587508">
    <property type="component" value="Unassembled WGS sequence"/>
</dbReference>
<dbReference type="PROSITE" id="PS00759">
    <property type="entry name" value="ARGE_DAPE_CPG2_2"/>
    <property type="match status" value="1"/>
</dbReference>
<dbReference type="GO" id="GO:0009089">
    <property type="term" value="P:lysine biosynthetic process via diaminopimelate"/>
    <property type="evidence" value="ECO:0007669"/>
    <property type="project" value="UniProtKB-UniRule"/>
</dbReference>
<name>A0A6V7F1Q7_9XANT</name>
<keyword evidence="11 15" id="KW-0457">Lysine biosynthesis</keyword>
<feature type="domain" description="Peptidase M20 dimerisation" evidence="16">
    <location>
        <begin position="175"/>
        <end position="282"/>
    </location>
</feature>
<organism evidence="17 18">
    <name type="scientific">Xanthomonas hortorum pv. carotae</name>
    <dbReference type="NCBI Taxonomy" id="487904"/>
    <lineage>
        <taxon>Bacteria</taxon>
        <taxon>Pseudomonadati</taxon>
        <taxon>Pseudomonadota</taxon>
        <taxon>Gammaproteobacteria</taxon>
        <taxon>Lysobacterales</taxon>
        <taxon>Lysobacteraceae</taxon>
        <taxon>Xanthomonas</taxon>
    </lineage>
</organism>
<dbReference type="SUPFAM" id="SSF53187">
    <property type="entry name" value="Zn-dependent exopeptidases"/>
    <property type="match status" value="1"/>
</dbReference>
<evidence type="ECO:0000256" key="11">
    <source>
        <dbReference type="ARBA" id="ARBA00023154"/>
    </source>
</evidence>
<dbReference type="GO" id="GO:0008777">
    <property type="term" value="F:acetylornithine deacetylase activity"/>
    <property type="evidence" value="ECO:0007669"/>
    <property type="project" value="TreeGrafter"/>
</dbReference>
<dbReference type="NCBIfam" id="TIGR01246">
    <property type="entry name" value="dapE_proteo"/>
    <property type="match status" value="1"/>
</dbReference>
<dbReference type="EMBL" id="CAJDKC010000004">
    <property type="protein sequence ID" value="CAD0357410.1"/>
    <property type="molecule type" value="Genomic_DNA"/>
</dbReference>
<dbReference type="InterPro" id="IPR011650">
    <property type="entry name" value="Peptidase_M20_dimer"/>
</dbReference>
<comment type="subunit">
    <text evidence="3 15">Homodimer.</text>
</comment>
<feature type="active site" description="Proton acceptor" evidence="15">
    <location>
        <position position="133"/>
    </location>
</feature>
<evidence type="ECO:0000256" key="7">
    <source>
        <dbReference type="ARBA" id="ARBA00022723"/>
    </source>
</evidence>
<reference evidence="17 18" key="1">
    <citation type="submission" date="2020-07" db="EMBL/GenBank/DDBJ databases">
        <authorList>
            <person name="Pothier F. J."/>
        </authorList>
    </citation>
    <scope>NUCLEOTIDE SEQUENCE [LARGE SCALE GENOMIC DNA]</scope>
    <source>
        <strain evidence="17 18">CFBP 7900</strain>
    </source>
</reference>
<keyword evidence="12 15" id="KW-0170">Cobalt</keyword>
<dbReference type="SUPFAM" id="SSF55031">
    <property type="entry name" value="Bacterial exopeptidase dimerisation domain"/>
    <property type="match status" value="1"/>
</dbReference>
<keyword evidence="7 15" id="KW-0479">Metal-binding</keyword>
<dbReference type="Pfam" id="PF01546">
    <property type="entry name" value="Peptidase_M20"/>
    <property type="match status" value="1"/>
</dbReference>